<dbReference type="Pfam" id="PF16901">
    <property type="entry name" value="DAO_C"/>
    <property type="match status" value="1"/>
</dbReference>
<name>H0E5F3_9ACTN</name>
<dbReference type="AlphaFoldDB" id="H0E5F3"/>
<dbReference type="PANTHER" id="PTHR11985">
    <property type="entry name" value="GLYCEROL-3-PHOSPHATE DEHYDROGENASE"/>
    <property type="match status" value="1"/>
</dbReference>
<evidence type="ECO:0000256" key="5">
    <source>
        <dbReference type="ARBA" id="ARBA00022827"/>
    </source>
</evidence>
<evidence type="ECO:0000313" key="11">
    <source>
        <dbReference type="EMBL" id="EHN11091.1"/>
    </source>
</evidence>
<dbReference type="InterPro" id="IPR031656">
    <property type="entry name" value="DAO_C"/>
</dbReference>
<dbReference type="PRINTS" id="PR01001">
    <property type="entry name" value="FADG3PDH"/>
</dbReference>
<dbReference type="InterPro" id="IPR006076">
    <property type="entry name" value="FAD-dep_OxRdtase"/>
</dbReference>
<evidence type="ECO:0000256" key="8">
    <source>
        <dbReference type="SAM" id="MobiDB-lite"/>
    </source>
</evidence>
<keyword evidence="12" id="KW-1185">Reference proteome</keyword>
<feature type="region of interest" description="Disordered" evidence="8">
    <location>
        <begin position="555"/>
        <end position="588"/>
    </location>
</feature>
<evidence type="ECO:0000313" key="12">
    <source>
        <dbReference type="Proteomes" id="UP000005143"/>
    </source>
</evidence>
<comment type="cofactor">
    <cofactor evidence="1 7">
        <name>FAD</name>
        <dbReference type="ChEBI" id="CHEBI:57692"/>
    </cofactor>
</comment>
<evidence type="ECO:0000256" key="1">
    <source>
        <dbReference type="ARBA" id="ARBA00001974"/>
    </source>
</evidence>
<dbReference type="Proteomes" id="UP000005143">
    <property type="component" value="Unassembled WGS sequence"/>
</dbReference>
<evidence type="ECO:0000259" key="9">
    <source>
        <dbReference type="Pfam" id="PF01266"/>
    </source>
</evidence>
<comment type="caution">
    <text evidence="11">The sequence shown here is derived from an EMBL/GenBank/DDBJ whole genome shotgun (WGS) entry which is preliminary data.</text>
</comment>
<dbReference type="PATRIC" id="fig|1097667.3.peg.2026"/>
<dbReference type="Gene3D" id="3.30.9.10">
    <property type="entry name" value="D-Amino Acid Oxidase, subunit A, domain 2"/>
    <property type="match status" value="1"/>
</dbReference>
<evidence type="ECO:0000256" key="2">
    <source>
        <dbReference type="ARBA" id="ARBA00007330"/>
    </source>
</evidence>
<sequence length="588" mass="63153">MLERSDAIGALTEETFDVVVVGGGVTGAGVALDAASRGFSVALVERADYSSGTSSRSSKLVHGGLRYLASFDLGLVREALLERQINARLAPHLVTPLPLVVANAGSGRPDRITGVGLNLYDVLAVDARRGGRRRRRQMSDDERAWSPDRHRALDPREVVEHLPALADRNPTGGHLFYDCQTDDSRLVLTILQEAERFGAVCVNRVEVLGLLERDGLAEGVEVRDRESGATFSIQADNVVNATGVWADRLRPAELRDEAEVPVIRPSRGTHVTLPAEKLPLRSGAIVPSGGGRFMFALPWLGRTLVGTTDNEYDHRDLDHVPPPDEDVTYILDGVNDFFGTSLGFDDVCGAYAGVRPLISTGDPKRSVDISRRAELYETSSGMLTITGGKLTTWRRMAKQTVDRLVEREGRVAPCRTDHLPLGQPVDPLRLPHVRGTSADAREQLAARYGLVARDLLALAQERPELARTVVDDGPVDLLVEVVHAARHEQARSVGDALLRRTRLGLTAARTVTADGGRVAREVAEAMAPELGWDAAAIDAAVADFLEEARLEGLVPGGGGGADRRSPAPAVDGGHAVLPTSGGPDRRTA</sequence>
<evidence type="ECO:0000256" key="7">
    <source>
        <dbReference type="RuleBase" id="RU361217"/>
    </source>
</evidence>
<protein>
    <recommendedName>
        <fullName evidence="7">Glycerol-3-phosphate dehydrogenase</fullName>
        <ecNumber evidence="7">1.1.5.3</ecNumber>
    </recommendedName>
</protein>
<dbReference type="Gene3D" id="3.50.50.60">
    <property type="entry name" value="FAD/NAD(P)-binding domain"/>
    <property type="match status" value="1"/>
</dbReference>
<dbReference type="GO" id="GO:0006071">
    <property type="term" value="P:glycerol metabolic process"/>
    <property type="evidence" value="ECO:0007669"/>
    <property type="project" value="UniProtKB-KW"/>
</dbReference>
<gene>
    <name evidence="11" type="ORF">PAI11_20440</name>
</gene>
<dbReference type="RefSeq" id="WP_007574380.1">
    <property type="nucleotide sequence ID" value="NZ_AGUD01000167.1"/>
</dbReference>
<keyword evidence="3 7" id="KW-0285">Flavoprotein</keyword>
<evidence type="ECO:0000256" key="4">
    <source>
        <dbReference type="ARBA" id="ARBA00022798"/>
    </source>
</evidence>
<feature type="domain" description="Alpha-glycerophosphate oxidase C-terminal" evidence="10">
    <location>
        <begin position="414"/>
        <end position="535"/>
    </location>
</feature>
<feature type="domain" description="FAD dependent oxidoreductase" evidence="9">
    <location>
        <begin position="17"/>
        <end position="364"/>
    </location>
</feature>
<dbReference type="EMBL" id="AGUD01000167">
    <property type="protein sequence ID" value="EHN11091.1"/>
    <property type="molecule type" value="Genomic_DNA"/>
</dbReference>
<proteinExistence type="inferred from homology"/>
<dbReference type="PROSITE" id="PS00977">
    <property type="entry name" value="FAD_G3PDH_1"/>
    <property type="match status" value="1"/>
</dbReference>
<dbReference type="EC" id="1.1.5.3" evidence="7"/>
<dbReference type="PANTHER" id="PTHR11985:SF35">
    <property type="entry name" value="ANAEROBIC GLYCEROL-3-PHOSPHATE DEHYDROGENASE SUBUNIT A"/>
    <property type="match status" value="1"/>
</dbReference>
<dbReference type="GO" id="GO:0046168">
    <property type="term" value="P:glycerol-3-phosphate catabolic process"/>
    <property type="evidence" value="ECO:0007669"/>
    <property type="project" value="TreeGrafter"/>
</dbReference>
<comment type="catalytic activity">
    <reaction evidence="7">
        <text>a quinone + sn-glycerol 3-phosphate = dihydroxyacetone phosphate + a quinol</text>
        <dbReference type="Rhea" id="RHEA:18977"/>
        <dbReference type="ChEBI" id="CHEBI:24646"/>
        <dbReference type="ChEBI" id="CHEBI:57597"/>
        <dbReference type="ChEBI" id="CHEBI:57642"/>
        <dbReference type="ChEBI" id="CHEBI:132124"/>
        <dbReference type="EC" id="1.1.5.3"/>
    </reaction>
</comment>
<keyword evidence="5" id="KW-0274">FAD</keyword>
<keyword evidence="6 7" id="KW-0560">Oxidoreductase</keyword>
<dbReference type="GO" id="GO:0009331">
    <property type="term" value="C:glycerol-3-phosphate dehydrogenase (FAD) complex"/>
    <property type="evidence" value="ECO:0007669"/>
    <property type="project" value="UniProtKB-UniRule"/>
</dbReference>
<dbReference type="GO" id="GO:0004368">
    <property type="term" value="F:glycerol-3-phosphate dehydrogenase (quinone) activity"/>
    <property type="evidence" value="ECO:0007669"/>
    <property type="project" value="UniProtKB-EC"/>
</dbReference>
<dbReference type="InterPro" id="IPR000447">
    <property type="entry name" value="G3P_DH_FAD-dep"/>
</dbReference>
<evidence type="ECO:0000259" key="10">
    <source>
        <dbReference type="Pfam" id="PF16901"/>
    </source>
</evidence>
<dbReference type="Gene3D" id="1.10.8.870">
    <property type="entry name" value="Alpha-glycerophosphate oxidase, cap domain"/>
    <property type="match status" value="1"/>
</dbReference>
<dbReference type="InterPro" id="IPR038299">
    <property type="entry name" value="DAO_C_sf"/>
</dbReference>
<dbReference type="Pfam" id="PF01266">
    <property type="entry name" value="DAO"/>
    <property type="match status" value="1"/>
</dbReference>
<keyword evidence="4" id="KW-0319">Glycerol metabolism</keyword>
<dbReference type="InterPro" id="IPR036188">
    <property type="entry name" value="FAD/NAD-bd_sf"/>
</dbReference>
<comment type="similarity">
    <text evidence="2 7">Belongs to the FAD-dependent glycerol-3-phosphate dehydrogenase family.</text>
</comment>
<accession>H0E5F3</accession>
<evidence type="ECO:0000256" key="6">
    <source>
        <dbReference type="ARBA" id="ARBA00023002"/>
    </source>
</evidence>
<organism evidence="11 12">
    <name type="scientific">Patulibacter medicamentivorans</name>
    <dbReference type="NCBI Taxonomy" id="1097667"/>
    <lineage>
        <taxon>Bacteria</taxon>
        <taxon>Bacillati</taxon>
        <taxon>Actinomycetota</taxon>
        <taxon>Thermoleophilia</taxon>
        <taxon>Solirubrobacterales</taxon>
        <taxon>Patulibacteraceae</taxon>
        <taxon>Patulibacter</taxon>
    </lineage>
</organism>
<dbReference type="SUPFAM" id="SSF51905">
    <property type="entry name" value="FAD/NAD(P)-binding domain"/>
    <property type="match status" value="1"/>
</dbReference>
<reference evidence="11 12" key="1">
    <citation type="journal article" date="2013" name="Biodegradation">
        <title>Quantitative proteomic analysis of ibuprofen-degrading Patulibacter sp. strain I11.</title>
        <authorList>
            <person name="Almeida B."/>
            <person name="Kjeldal H."/>
            <person name="Lolas I."/>
            <person name="Knudsen A.D."/>
            <person name="Carvalho G."/>
            <person name="Nielsen K.L."/>
            <person name="Barreto Crespo M.T."/>
            <person name="Stensballe A."/>
            <person name="Nielsen J.L."/>
        </authorList>
    </citation>
    <scope>NUCLEOTIDE SEQUENCE [LARGE SCALE GENOMIC DNA]</scope>
    <source>
        <strain evidence="11 12">I11</strain>
    </source>
</reference>
<evidence type="ECO:0000256" key="3">
    <source>
        <dbReference type="ARBA" id="ARBA00022630"/>
    </source>
</evidence>